<dbReference type="AlphaFoldDB" id="A0A158L2X9"/>
<sequence>MLPISRSKSMMQPMAPKLASEVALDYHLTLEVLRSGHGDEYHLGSMAQVTYTAMLVSQASDASGCAGLFREAKETILRCRRAGLETGVWMADEQACAILGEILTVFDQQLATVPLEEFKVANESLKKIFSATENGPKGSGVCLRPPMYSK</sequence>
<reference evidence="1" key="1">
    <citation type="submission" date="2016-01" db="EMBL/GenBank/DDBJ databases">
        <authorList>
            <person name="Peeters C."/>
        </authorList>
    </citation>
    <scope>NUCLEOTIDE SEQUENCE [LARGE SCALE GENOMIC DNA]</scope>
    <source>
        <strain evidence="1">LMG 22940</strain>
    </source>
</reference>
<protein>
    <submittedName>
        <fullName evidence="1">Fis family transcriptional regulator</fullName>
    </submittedName>
</protein>
<keyword evidence="2" id="KW-1185">Reference proteome</keyword>
<dbReference type="Proteomes" id="UP000054770">
    <property type="component" value="Unassembled WGS sequence"/>
</dbReference>
<gene>
    <name evidence="1" type="ORF">AWB68_08383</name>
</gene>
<comment type="caution">
    <text evidence="1">The sequence shown here is derived from an EMBL/GenBank/DDBJ whole genome shotgun (WGS) entry which is preliminary data.</text>
</comment>
<accession>A0A158L2X9</accession>
<evidence type="ECO:0000313" key="2">
    <source>
        <dbReference type="Proteomes" id="UP000054770"/>
    </source>
</evidence>
<dbReference type="EMBL" id="FCON02000285">
    <property type="protein sequence ID" value="SAL87379.1"/>
    <property type="molecule type" value="Genomic_DNA"/>
</dbReference>
<proteinExistence type="predicted"/>
<name>A0A158L2X9_9BURK</name>
<evidence type="ECO:0000313" key="1">
    <source>
        <dbReference type="EMBL" id="SAL87379.1"/>
    </source>
</evidence>
<organism evidence="1 2">
    <name type="scientific">Caballeronia choica</name>
    <dbReference type="NCBI Taxonomy" id="326476"/>
    <lineage>
        <taxon>Bacteria</taxon>
        <taxon>Pseudomonadati</taxon>
        <taxon>Pseudomonadota</taxon>
        <taxon>Betaproteobacteria</taxon>
        <taxon>Burkholderiales</taxon>
        <taxon>Burkholderiaceae</taxon>
        <taxon>Caballeronia</taxon>
    </lineage>
</organism>